<dbReference type="Proteomes" id="UP001298424">
    <property type="component" value="Unassembled WGS sequence"/>
</dbReference>
<dbReference type="PANTHER" id="PTHR13891">
    <property type="entry name" value="CYTOCHROME C OXIDASE ASSEMBLY FACTOR 7"/>
    <property type="match status" value="1"/>
</dbReference>
<gene>
    <name evidence="3" type="ORF">MB824_00325</name>
</gene>
<dbReference type="InterPro" id="IPR006597">
    <property type="entry name" value="Sel1-like"/>
</dbReference>
<reference evidence="3 4" key="1">
    <citation type="submission" date="2022-02" db="EMBL/GenBank/DDBJ databases">
        <title>Genome sequence data of Kingella unionensis sp. nov. strain CICC 24913 (CCUG 75125).</title>
        <authorList>
            <person name="Xiao M."/>
        </authorList>
    </citation>
    <scope>NUCLEOTIDE SEQUENCE [LARGE SCALE GENOMIC DNA]</scope>
    <source>
        <strain evidence="3 4">CICC 24913</strain>
    </source>
</reference>
<evidence type="ECO:0000313" key="3">
    <source>
        <dbReference type="EMBL" id="MCG6502952.1"/>
    </source>
</evidence>
<dbReference type="SUPFAM" id="SSF81901">
    <property type="entry name" value="HCP-like"/>
    <property type="match status" value="1"/>
</dbReference>
<dbReference type="RefSeq" id="WP_238744835.1">
    <property type="nucleotide sequence ID" value="NZ_JAKOOW010000001.1"/>
</dbReference>
<accession>A0ABS9NJI8</accession>
<dbReference type="Gene3D" id="1.25.40.10">
    <property type="entry name" value="Tetratricopeptide repeat domain"/>
    <property type="match status" value="1"/>
</dbReference>
<sequence>MLPLFARAEEAFDPKAYQQLAAACGQNDLDSCVKFAVWTQEHTNTPADACAPLKKACDGGNMKGCYALANLYLDPRSGLGANKDKARALYWKACDIGHELSCLISAHLRYKENKQSQPVLPQ</sequence>
<dbReference type="InterPro" id="IPR011990">
    <property type="entry name" value="TPR-like_helical_dom_sf"/>
</dbReference>
<organism evidence="3 4">
    <name type="scientific">Kingella pumchi</name>
    <dbReference type="NCBI Taxonomy" id="2779506"/>
    <lineage>
        <taxon>Bacteria</taxon>
        <taxon>Pseudomonadati</taxon>
        <taxon>Pseudomonadota</taxon>
        <taxon>Betaproteobacteria</taxon>
        <taxon>Neisseriales</taxon>
        <taxon>Neisseriaceae</taxon>
        <taxon>Kingella</taxon>
    </lineage>
</organism>
<proteinExistence type="inferred from homology"/>
<dbReference type="EMBL" id="JAKOOW010000001">
    <property type="protein sequence ID" value="MCG6502952.1"/>
    <property type="molecule type" value="Genomic_DNA"/>
</dbReference>
<dbReference type="SMART" id="SM00671">
    <property type="entry name" value="SEL1"/>
    <property type="match status" value="1"/>
</dbReference>
<name>A0ABS9NJI8_9NEIS</name>
<evidence type="ECO:0000256" key="2">
    <source>
        <dbReference type="ARBA" id="ARBA00022737"/>
    </source>
</evidence>
<dbReference type="PANTHER" id="PTHR13891:SF1">
    <property type="entry name" value="CYTOCHROME C OXIDASE ASSEMBLY FACTOR 7"/>
    <property type="match status" value="1"/>
</dbReference>
<dbReference type="InterPro" id="IPR040239">
    <property type="entry name" value="HcpB-like"/>
</dbReference>
<keyword evidence="4" id="KW-1185">Reference proteome</keyword>
<protein>
    <submittedName>
        <fullName evidence="3">Sel1 repeat family protein</fullName>
    </submittedName>
</protein>
<comment type="caution">
    <text evidence="3">The sequence shown here is derived from an EMBL/GenBank/DDBJ whole genome shotgun (WGS) entry which is preliminary data.</text>
</comment>
<comment type="similarity">
    <text evidence="1">Belongs to the hcp beta-lactamase family.</text>
</comment>
<evidence type="ECO:0000313" key="4">
    <source>
        <dbReference type="Proteomes" id="UP001298424"/>
    </source>
</evidence>
<keyword evidence="2" id="KW-0677">Repeat</keyword>
<evidence type="ECO:0000256" key="1">
    <source>
        <dbReference type="ARBA" id="ARBA00008486"/>
    </source>
</evidence>